<proteinExistence type="predicted"/>
<dbReference type="InterPro" id="IPR016047">
    <property type="entry name" value="M23ase_b-sheet_dom"/>
</dbReference>
<comment type="caution">
    <text evidence="2">The sequence shown here is derived from an EMBL/GenBank/DDBJ whole genome shotgun (WGS) entry which is preliminary data.</text>
</comment>
<evidence type="ECO:0000259" key="1">
    <source>
        <dbReference type="Pfam" id="PF01551"/>
    </source>
</evidence>
<organism evidence="2 3">
    <name type="scientific">Paenibacillus agricola</name>
    <dbReference type="NCBI Taxonomy" id="2716264"/>
    <lineage>
        <taxon>Bacteria</taxon>
        <taxon>Bacillati</taxon>
        <taxon>Bacillota</taxon>
        <taxon>Bacilli</taxon>
        <taxon>Bacillales</taxon>
        <taxon>Paenibacillaceae</taxon>
        <taxon>Paenibacillus</taxon>
    </lineage>
</organism>
<protein>
    <submittedName>
        <fullName evidence="2">M23 family metallopeptidase</fullName>
    </submittedName>
</protein>
<dbReference type="InterPro" id="IPR011055">
    <property type="entry name" value="Dup_hybrid_motif"/>
</dbReference>
<evidence type="ECO:0000313" key="2">
    <source>
        <dbReference type="EMBL" id="NHN28227.1"/>
    </source>
</evidence>
<dbReference type="SUPFAM" id="SSF51261">
    <property type="entry name" value="Duplicated hybrid motif"/>
    <property type="match status" value="1"/>
</dbReference>
<reference evidence="2" key="1">
    <citation type="submission" date="2020-03" db="EMBL/GenBank/DDBJ databases">
        <title>Draft sequencing of Paenibacilllus sp. S3N08.</title>
        <authorList>
            <person name="Kim D.-U."/>
        </authorList>
    </citation>
    <scope>NUCLEOTIDE SEQUENCE</scope>
    <source>
        <strain evidence="2">S3N08</strain>
    </source>
</reference>
<dbReference type="PANTHER" id="PTHR21666">
    <property type="entry name" value="PEPTIDASE-RELATED"/>
    <property type="match status" value="1"/>
</dbReference>
<dbReference type="Proteomes" id="UP001165962">
    <property type="component" value="Unassembled WGS sequence"/>
</dbReference>
<dbReference type="InterPro" id="IPR050570">
    <property type="entry name" value="Cell_wall_metabolism_enzyme"/>
</dbReference>
<keyword evidence="3" id="KW-1185">Reference proteome</keyword>
<feature type="domain" description="M23ase beta-sheet core" evidence="1">
    <location>
        <begin position="41"/>
        <end position="132"/>
    </location>
</feature>
<dbReference type="CDD" id="cd12797">
    <property type="entry name" value="M23_peptidase"/>
    <property type="match status" value="1"/>
</dbReference>
<dbReference type="Pfam" id="PF01551">
    <property type="entry name" value="Peptidase_M23"/>
    <property type="match status" value="1"/>
</dbReference>
<evidence type="ECO:0000313" key="3">
    <source>
        <dbReference type="Proteomes" id="UP001165962"/>
    </source>
</evidence>
<dbReference type="Gene3D" id="2.70.70.10">
    <property type="entry name" value="Glucose Permease (Domain IIA)"/>
    <property type="match status" value="1"/>
</dbReference>
<sequence length="137" mass="14701">MELAGKEAALLRKKSAATPAKAITSSYGTRVDPITRKPGAFHSGLDIGAPSGTSILAVIVAQFWSGHGNTDMVDHGNGLWTLYPHIRMDGFKVEKGDLVKKGQLLAEVGFTGRSTGSHLHFEVRLNERAVNPSSYLN</sequence>
<accession>A0ABX0IZY2</accession>
<name>A0ABX0IZY2_9BACL</name>
<dbReference type="PANTHER" id="PTHR21666:SF270">
    <property type="entry name" value="MUREIN HYDROLASE ACTIVATOR ENVC"/>
    <property type="match status" value="1"/>
</dbReference>
<gene>
    <name evidence="2" type="ORF">G9U52_00120</name>
</gene>
<dbReference type="EMBL" id="JAAOIW010000001">
    <property type="protein sequence ID" value="NHN28227.1"/>
    <property type="molecule type" value="Genomic_DNA"/>
</dbReference>